<name>A0A382WLV3_9ZZZZ</name>
<sequence>LATPTDEDMEVQAYSRYWGGLPALLVDFGRPLNWLHIYQPAQSRSAQEAVDSAIARTVGIESHAFMHAWLSVPLLFDTLRRWRRLRLAARAVDTRSIELADGDRSWLWSVIDDDWQESIHGTVAVGNLVSVGLFDRALSEIPRQETGIYLFENQPWEPAFIHAWKKHGHGRVIGVGHTATRFWDLRYYRNRQAETTGCPAADLIVLNGPAMVSAMIDAGVDPSRIVEAEALRLRHLSHSGLTALPNRPADSTLRLLVLTDNDPLSTVRLLELLESA</sequence>
<organism evidence="1">
    <name type="scientific">marine metagenome</name>
    <dbReference type="NCBI Taxonomy" id="408172"/>
    <lineage>
        <taxon>unclassified sequences</taxon>
        <taxon>metagenomes</taxon>
        <taxon>ecological metagenomes</taxon>
    </lineage>
</organism>
<feature type="non-terminal residue" evidence="1">
    <location>
        <position position="276"/>
    </location>
</feature>
<dbReference type="AlphaFoldDB" id="A0A382WLV3"/>
<accession>A0A382WLV3</accession>
<feature type="non-terminal residue" evidence="1">
    <location>
        <position position="1"/>
    </location>
</feature>
<gene>
    <name evidence="1" type="ORF">METZ01_LOCUS412691</name>
</gene>
<proteinExistence type="predicted"/>
<evidence type="ECO:0000313" key="1">
    <source>
        <dbReference type="EMBL" id="SVD59837.1"/>
    </source>
</evidence>
<reference evidence="1" key="1">
    <citation type="submission" date="2018-05" db="EMBL/GenBank/DDBJ databases">
        <authorList>
            <person name="Lanie J.A."/>
            <person name="Ng W.-L."/>
            <person name="Kazmierczak K.M."/>
            <person name="Andrzejewski T.M."/>
            <person name="Davidsen T.M."/>
            <person name="Wayne K.J."/>
            <person name="Tettelin H."/>
            <person name="Glass J.I."/>
            <person name="Rusch D."/>
            <person name="Podicherti R."/>
            <person name="Tsui H.-C.T."/>
            <person name="Winkler M.E."/>
        </authorList>
    </citation>
    <scope>NUCLEOTIDE SEQUENCE</scope>
</reference>
<dbReference type="EMBL" id="UINC01160928">
    <property type="protein sequence ID" value="SVD59837.1"/>
    <property type="molecule type" value="Genomic_DNA"/>
</dbReference>
<protein>
    <submittedName>
        <fullName evidence="1">Uncharacterized protein</fullName>
    </submittedName>
</protein>